<dbReference type="GO" id="GO:0008757">
    <property type="term" value="F:S-adenosylmethionine-dependent methyltransferase activity"/>
    <property type="evidence" value="ECO:0007669"/>
    <property type="project" value="InterPro"/>
</dbReference>
<reference evidence="3 4" key="1">
    <citation type="submission" date="2018-12" db="EMBL/GenBank/DDBJ databases">
        <title>Mangrovimonas spongiae sp. nov., a novel member of the genus Mangrovimonas isolated from marine sponge.</title>
        <authorList>
            <person name="Zhuang L."/>
            <person name="Luo L."/>
        </authorList>
    </citation>
    <scope>NUCLEOTIDE SEQUENCE [LARGE SCALE GENOMIC DNA]</scope>
    <source>
        <strain evidence="3 4">HN-E26</strain>
    </source>
</reference>
<dbReference type="InterPro" id="IPR013216">
    <property type="entry name" value="Methyltransf_11"/>
</dbReference>
<evidence type="ECO:0000256" key="1">
    <source>
        <dbReference type="ARBA" id="ARBA00022679"/>
    </source>
</evidence>
<dbReference type="OrthoDB" id="9805171at2"/>
<dbReference type="SUPFAM" id="SSF53335">
    <property type="entry name" value="S-adenosyl-L-methionine-dependent methyltransferases"/>
    <property type="match status" value="1"/>
</dbReference>
<dbReference type="InterPro" id="IPR050447">
    <property type="entry name" value="Erg6_SMT_methyltransf"/>
</dbReference>
<evidence type="ECO:0000259" key="2">
    <source>
        <dbReference type="Pfam" id="PF08241"/>
    </source>
</evidence>
<dbReference type="EMBL" id="RWBG01000002">
    <property type="protein sequence ID" value="RSK40515.1"/>
    <property type="molecule type" value="Genomic_DNA"/>
</dbReference>
<dbReference type="Proteomes" id="UP000270620">
    <property type="component" value="Unassembled WGS sequence"/>
</dbReference>
<name>A0A428K2B1_9FLAO</name>
<dbReference type="Pfam" id="PF08241">
    <property type="entry name" value="Methyltransf_11"/>
    <property type="match status" value="1"/>
</dbReference>
<dbReference type="GO" id="GO:0032259">
    <property type="term" value="P:methylation"/>
    <property type="evidence" value="ECO:0007669"/>
    <property type="project" value="UniProtKB-KW"/>
</dbReference>
<dbReference type="InterPro" id="IPR029063">
    <property type="entry name" value="SAM-dependent_MTases_sf"/>
</dbReference>
<protein>
    <submittedName>
        <fullName evidence="3">Methyltransferase domain-containing protein</fullName>
    </submittedName>
</protein>
<dbReference type="AlphaFoldDB" id="A0A428K2B1"/>
<evidence type="ECO:0000313" key="4">
    <source>
        <dbReference type="Proteomes" id="UP000270620"/>
    </source>
</evidence>
<organism evidence="3 4">
    <name type="scientific">Mangrovimonas spongiae</name>
    <dbReference type="NCBI Taxonomy" id="2494697"/>
    <lineage>
        <taxon>Bacteria</taxon>
        <taxon>Pseudomonadati</taxon>
        <taxon>Bacteroidota</taxon>
        <taxon>Flavobacteriia</taxon>
        <taxon>Flavobacteriales</taxon>
        <taxon>Flavobacteriaceae</taxon>
        <taxon>Mangrovimonas</taxon>
    </lineage>
</organism>
<evidence type="ECO:0000313" key="3">
    <source>
        <dbReference type="EMBL" id="RSK40515.1"/>
    </source>
</evidence>
<dbReference type="Gene3D" id="3.40.50.150">
    <property type="entry name" value="Vaccinia Virus protein VP39"/>
    <property type="match status" value="1"/>
</dbReference>
<comment type="caution">
    <text evidence="3">The sequence shown here is derived from an EMBL/GenBank/DDBJ whole genome shotgun (WGS) entry which is preliminary data.</text>
</comment>
<dbReference type="CDD" id="cd02440">
    <property type="entry name" value="AdoMet_MTases"/>
    <property type="match status" value="1"/>
</dbReference>
<dbReference type="PANTHER" id="PTHR44068:SF11">
    <property type="entry name" value="GERANYL DIPHOSPHATE 2-C-METHYLTRANSFERASE"/>
    <property type="match status" value="1"/>
</dbReference>
<keyword evidence="4" id="KW-1185">Reference proteome</keyword>
<gene>
    <name evidence="3" type="ORF">EJA19_05935</name>
</gene>
<accession>A0A428K2B1</accession>
<dbReference type="RefSeq" id="WP_125467430.1">
    <property type="nucleotide sequence ID" value="NZ_RWBG01000002.1"/>
</dbReference>
<keyword evidence="1 3" id="KW-0808">Transferase</keyword>
<keyword evidence="3" id="KW-0489">Methyltransferase</keyword>
<dbReference type="PANTHER" id="PTHR44068">
    <property type="entry name" value="ZGC:194242"/>
    <property type="match status" value="1"/>
</dbReference>
<feature type="domain" description="Methyltransferase type 11" evidence="2">
    <location>
        <begin position="44"/>
        <end position="133"/>
    </location>
</feature>
<sequence length="242" mass="27707">MSSLPNDLFITIPLTTKTLDRYYIRHSIFKALEEVLPKLSGTLLDVGCGQKPYKEHILKHSDVEDYTGLDIETALEYDEEVKPDIIWDGNTMPFKDNSFNCAMATEVLEHCPDPEVVLNEVYRILKPGGIFFFTVPFLWNLHEVPHDEYRYTPFSLERHLNNCGFTNVTLQATGGWHAAMAQMLGLWVRRSYMGTNKRKLLSAVLKPIIKRLIAYDKPEHVQFKEGQMITGLQGVAYKPLTA</sequence>
<proteinExistence type="predicted"/>